<dbReference type="Proteomes" id="UP000320762">
    <property type="component" value="Unassembled WGS sequence"/>
</dbReference>
<dbReference type="OrthoDB" id="3176531at2759"/>
<accession>A0A550BU97</accession>
<organism evidence="2 3">
    <name type="scientific">Schizophyllum amplum</name>
    <dbReference type="NCBI Taxonomy" id="97359"/>
    <lineage>
        <taxon>Eukaryota</taxon>
        <taxon>Fungi</taxon>
        <taxon>Dikarya</taxon>
        <taxon>Basidiomycota</taxon>
        <taxon>Agaricomycotina</taxon>
        <taxon>Agaricomycetes</taxon>
        <taxon>Agaricomycetidae</taxon>
        <taxon>Agaricales</taxon>
        <taxon>Schizophyllaceae</taxon>
        <taxon>Schizophyllum</taxon>
    </lineage>
</organism>
<dbReference type="AlphaFoldDB" id="A0A550BU97"/>
<dbReference type="EMBL" id="VDMD01000080">
    <property type="protein sequence ID" value="TRM56120.1"/>
    <property type="molecule type" value="Genomic_DNA"/>
</dbReference>
<keyword evidence="3" id="KW-1185">Reference proteome</keyword>
<evidence type="ECO:0000313" key="3">
    <source>
        <dbReference type="Proteomes" id="UP000320762"/>
    </source>
</evidence>
<sequence length="476" mass="53702">MRGASSIRYMLRSGGARVCTLILIIVLGTLYLPSFHFYAEDDDELFPTSGNNTIGEGAPELAPAKALIDAVPPVHQIDRARQLCTPLKSALPAFAVSLCYERDAYDAFTVRARRVDQKECARLEAKGPQVEDEQMREWVRKERGPDTLWLRVDGAERISTQWSTYEGGCAYRFDVHVRNAGDLYVDLWHAYEDYQGFVEGQDMRTLPWPPLLQRRLLEQPIRLPWAASDCRPYTVPPIFESHLTEVPAPLTPADQALEDLPPCTGDDPIHGSYYPANSLDVLWPEWNYPQPHGRPVGGRYRFMPHDCEWRHAGMRASTAHRCTRRRESVYMLGDSHGRIIYDGMHKLEFKSAKVGQVEFAFQCIAFHLALDEPTHVFLDRLEAVFDAHGAYSGPRTRVLVTPAAVAPRQDGDAAASKQKSTNARHAYWAALAVPFALTEPMAWEPMFTDRLHYLLTDAHEAIVDEAVGRTGLCPDE</sequence>
<protein>
    <submittedName>
        <fullName evidence="2">Uncharacterized protein</fullName>
    </submittedName>
</protein>
<keyword evidence="1" id="KW-1133">Transmembrane helix</keyword>
<keyword evidence="1" id="KW-0472">Membrane</keyword>
<gene>
    <name evidence="2" type="ORF">BD626DRAFT_520889</name>
</gene>
<keyword evidence="1" id="KW-0812">Transmembrane</keyword>
<dbReference type="STRING" id="97359.A0A550BU97"/>
<comment type="caution">
    <text evidence="2">The sequence shown here is derived from an EMBL/GenBank/DDBJ whole genome shotgun (WGS) entry which is preliminary data.</text>
</comment>
<reference evidence="2 3" key="1">
    <citation type="journal article" date="2019" name="New Phytol.">
        <title>Comparative genomics reveals unique wood-decay strategies and fruiting body development in the Schizophyllaceae.</title>
        <authorList>
            <person name="Almasi E."/>
            <person name="Sahu N."/>
            <person name="Krizsan K."/>
            <person name="Balint B."/>
            <person name="Kovacs G.M."/>
            <person name="Kiss B."/>
            <person name="Cseklye J."/>
            <person name="Drula E."/>
            <person name="Henrissat B."/>
            <person name="Nagy I."/>
            <person name="Chovatia M."/>
            <person name="Adam C."/>
            <person name="LaButti K."/>
            <person name="Lipzen A."/>
            <person name="Riley R."/>
            <person name="Grigoriev I.V."/>
            <person name="Nagy L.G."/>
        </authorList>
    </citation>
    <scope>NUCLEOTIDE SEQUENCE [LARGE SCALE GENOMIC DNA]</scope>
    <source>
        <strain evidence="2 3">NL-1724</strain>
    </source>
</reference>
<evidence type="ECO:0000256" key="1">
    <source>
        <dbReference type="SAM" id="Phobius"/>
    </source>
</evidence>
<evidence type="ECO:0000313" key="2">
    <source>
        <dbReference type="EMBL" id="TRM56120.1"/>
    </source>
</evidence>
<proteinExistence type="predicted"/>
<feature type="transmembrane region" description="Helical" evidence="1">
    <location>
        <begin position="21"/>
        <end position="39"/>
    </location>
</feature>
<name>A0A550BU97_9AGAR</name>